<evidence type="ECO:0000256" key="4">
    <source>
        <dbReference type="ARBA" id="ARBA00023136"/>
    </source>
</evidence>
<keyword evidence="7" id="KW-1185">Reference proteome</keyword>
<name>A0ABT0DXJ5_9SPHN</name>
<dbReference type="Proteomes" id="UP001203512">
    <property type="component" value="Unassembled WGS sequence"/>
</dbReference>
<evidence type="ECO:0000256" key="2">
    <source>
        <dbReference type="ARBA" id="ARBA00022692"/>
    </source>
</evidence>
<sequence>MAAVEGSASGALEHARAHHAVHYVNRVGWLRAAVLGANDGIVSTASLLAGVAASGAARDTILLSGIAALFAGAMSMAAGEYVSVSAQSDTERADLAKEKHAIAQQPEVEWQELRNIYVERGLTPELAGEVARQLMDADALAAHARDELGISEISTARPVQAALTSAATFSAGALAPLLAAVASPSSLALPVIVLASLLCLALLGYAGARLGGANTGRSLMRVLFWGVLAMVVTAGAGRLFGAAI</sequence>
<dbReference type="EMBL" id="JALKHS010000006">
    <property type="protein sequence ID" value="MCK0531840.1"/>
    <property type="molecule type" value="Genomic_DNA"/>
</dbReference>
<dbReference type="RefSeq" id="WP_247231448.1">
    <property type="nucleotide sequence ID" value="NZ_JALKHS010000006.1"/>
</dbReference>
<keyword evidence="4 5" id="KW-0472">Membrane</keyword>
<comment type="caution">
    <text evidence="6">The sequence shown here is derived from an EMBL/GenBank/DDBJ whole genome shotgun (WGS) entry which is preliminary data.</text>
</comment>
<evidence type="ECO:0000256" key="5">
    <source>
        <dbReference type="SAM" id="Phobius"/>
    </source>
</evidence>
<feature type="transmembrane region" description="Helical" evidence="5">
    <location>
        <begin position="161"/>
        <end position="181"/>
    </location>
</feature>
<dbReference type="PANTHER" id="PTHR31851">
    <property type="entry name" value="FE(2+)/MN(2+) TRANSPORTER PCL1"/>
    <property type="match status" value="1"/>
</dbReference>
<accession>A0ABT0DXJ5</accession>
<feature type="transmembrane region" description="Helical" evidence="5">
    <location>
        <begin position="222"/>
        <end position="241"/>
    </location>
</feature>
<protein>
    <submittedName>
        <fullName evidence="6">VIT family protein</fullName>
    </submittedName>
</protein>
<keyword evidence="2 5" id="KW-0812">Transmembrane</keyword>
<proteinExistence type="predicted"/>
<gene>
    <name evidence="6" type="ORF">MU848_09640</name>
</gene>
<organism evidence="6 7">
    <name type="scientific">Sphingobium agri</name>
    <dbReference type="NCBI Taxonomy" id="2933566"/>
    <lineage>
        <taxon>Bacteria</taxon>
        <taxon>Pseudomonadati</taxon>
        <taxon>Pseudomonadota</taxon>
        <taxon>Alphaproteobacteria</taxon>
        <taxon>Sphingomonadales</taxon>
        <taxon>Sphingomonadaceae</taxon>
        <taxon>Sphingobium</taxon>
    </lineage>
</organism>
<evidence type="ECO:0000313" key="7">
    <source>
        <dbReference type="Proteomes" id="UP001203512"/>
    </source>
</evidence>
<dbReference type="Pfam" id="PF01988">
    <property type="entry name" value="VIT1"/>
    <property type="match status" value="1"/>
</dbReference>
<evidence type="ECO:0000256" key="3">
    <source>
        <dbReference type="ARBA" id="ARBA00022989"/>
    </source>
</evidence>
<feature type="transmembrane region" description="Helical" evidence="5">
    <location>
        <begin position="187"/>
        <end position="210"/>
    </location>
</feature>
<reference evidence="6 7" key="1">
    <citation type="submission" date="2022-04" db="EMBL/GenBank/DDBJ databases">
        <authorList>
            <person name="Huq M.A."/>
        </authorList>
    </citation>
    <scope>NUCLEOTIDE SEQUENCE [LARGE SCALE GENOMIC DNA]</scope>
    <source>
        <strain evidence="6 7">MAH-33</strain>
    </source>
</reference>
<dbReference type="CDD" id="cd02432">
    <property type="entry name" value="Nodulin-21_like_1"/>
    <property type="match status" value="1"/>
</dbReference>
<keyword evidence="3 5" id="KW-1133">Transmembrane helix</keyword>
<evidence type="ECO:0000256" key="1">
    <source>
        <dbReference type="ARBA" id="ARBA00004127"/>
    </source>
</evidence>
<comment type="subcellular location">
    <subcellularLocation>
        <location evidence="1">Endomembrane system</location>
        <topology evidence="1">Multi-pass membrane protein</topology>
    </subcellularLocation>
</comment>
<dbReference type="InterPro" id="IPR008217">
    <property type="entry name" value="Ccc1_fam"/>
</dbReference>
<evidence type="ECO:0000313" key="6">
    <source>
        <dbReference type="EMBL" id="MCK0531840.1"/>
    </source>
</evidence>